<sequence length="167" mass="17192">MLRRLIVMTFGFLIASGAGAVFLVVSAMFDPATREAGLVSVMASLFSAFDDALDGGDPGQAFSALGFIIWAVIVATCAAPLAIAALIGEAAGARSFIWYSGVSGLLAGASPWIARAARGLERAQSISEAEGRLALLFFLTGALTGAIYWLIAAPSPRPETAKDARAP</sequence>
<evidence type="ECO:0000256" key="1">
    <source>
        <dbReference type="SAM" id="Phobius"/>
    </source>
</evidence>
<accession>A0AA48RE07</accession>
<organism evidence="2">
    <name type="scientific">freshwater sediment metagenome</name>
    <dbReference type="NCBI Taxonomy" id="556182"/>
    <lineage>
        <taxon>unclassified sequences</taxon>
        <taxon>metagenomes</taxon>
        <taxon>ecological metagenomes</taxon>
    </lineage>
</organism>
<name>A0AA48RE07_9ZZZZ</name>
<reference evidence="2" key="1">
    <citation type="submission" date="2023-07" db="EMBL/GenBank/DDBJ databases">
        <authorList>
            <person name="Pelsma A.J. K."/>
        </authorList>
    </citation>
    <scope>NUCLEOTIDE SEQUENCE</scope>
</reference>
<evidence type="ECO:0000313" key="2">
    <source>
        <dbReference type="EMBL" id="CAJ0866232.1"/>
    </source>
</evidence>
<proteinExistence type="predicted"/>
<keyword evidence="1" id="KW-0472">Membrane</keyword>
<dbReference type="EMBL" id="OY288114">
    <property type="protein sequence ID" value="CAJ0866232.1"/>
    <property type="molecule type" value="Genomic_DNA"/>
</dbReference>
<dbReference type="AlphaFoldDB" id="A0AA48RE07"/>
<keyword evidence="1" id="KW-0812">Transmembrane</keyword>
<protein>
    <submittedName>
        <fullName evidence="2">Uncharacterized protein</fullName>
    </submittedName>
</protein>
<feature type="transmembrane region" description="Helical" evidence="1">
    <location>
        <begin position="133"/>
        <end position="151"/>
    </location>
</feature>
<keyword evidence="1" id="KW-1133">Transmembrane helix</keyword>
<feature type="transmembrane region" description="Helical" evidence="1">
    <location>
        <begin position="96"/>
        <end position="113"/>
    </location>
</feature>
<gene>
    <name evidence="2" type="ORF">AMST5_01840</name>
</gene>
<feature type="transmembrane region" description="Helical" evidence="1">
    <location>
        <begin position="65"/>
        <end position="90"/>
    </location>
</feature>